<feature type="domain" description="GGDEF" evidence="4">
    <location>
        <begin position="882"/>
        <end position="1026"/>
    </location>
</feature>
<dbReference type="Pfam" id="PF07494">
    <property type="entry name" value="Reg_prop"/>
    <property type="match status" value="4"/>
</dbReference>
<dbReference type="GO" id="GO:0043709">
    <property type="term" value="P:cell adhesion involved in single-species biofilm formation"/>
    <property type="evidence" value="ECO:0007669"/>
    <property type="project" value="TreeGrafter"/>
</dbReference>
<dbReference type="InterPro" id="IPR011110">
    <property type="entry name" value="Reg_prop"/>
</dbReference>
<organism evidence="5 6">
    <name type="scientific">Pseudoduganella aquatica</name>
    <dbReference type="NCBI Taxonomy" id="2660641"/>
    <lineage>
        <taxon>Bacteria</taxon>
        <taxon>Pseudomonadati</taxon>
        <taxon>Pseudomonadota</taxon>
        <taxon>Betaproteobacteria</taxon>
        <taxon>Burkholderiales</taxon>
        <taxon>Oxalobacteraceae</taxon>
        <taxon>Telluria group</taxon>
        <taxon>Pseudoduganella</taxon>
    </lineage>
</organism>
<dbReference type="EC" id="2.7.7.65" evidence="1"/>
<dbReference type="Gene3D" id="3.30.70.270">
    <property type="match status" value="1"/>
</dbReference>
<dbReference type="InterPro" id="IPR029787">
    <property type="entry name" value="Nucleotide_cyclase"/>
</dbReference>
<accession>A0A7X4HG16</accession>
<comment type="catalytic activity">
    <reaction evidence="2">
        <text>2 GTP = 3',3'-c-di-GMP + 2 diphosphate</text>
        <dbReference type="Rhea" id="RHEA:24898"/>
        <dbReference type="ChEBI" id="CHEBI:33019"/>
        <dbReference type="ChEBI" id="CHEBI:37565"/>
        <dbReference type="ChEBI" id="CHEBI:58805"/>
        <dbReference type="EC" id="2.7.7.65"/>
    </reaction>
</comment>
<protein>
    <recommendedName>
        <fullName evidence="1">diguanylate cyclase</fullName>
        <ecNumber evidence="1">2.7.7.65</ecNumber>
    </recommendedName>
</protein>
<dbReference type="PANTHER" id="PTHR45138">
    <property type="entry name" value="REGULATORY COMPONENTS OF SENSORY TRANSDUCTION SYSTEM"/>
    <property type="match status" value="1"/>
</dbReference>
<evidence type="ECO:0000259" key="4">
    <source>
        <dbReference type="PROSITE" id="PS50887"/>
    </source>
</evidence>
<reference evidence="5 6" key="1">
    <citation type="submission" date="2019-12" db="EMBL/GenBank/DDBJ databases">
        <title>Novel species isolated from a subtropical stream in China.</title>
        <authorList>
            <person name="Lu H."/>
        </authorList>
    </citation>
    <scope>NUCLEOTIDE SEQUENCE [LARGE SCALE GENOMIC DNA]</scope>
    <source>
        <strain evidence="5 6">FT127W</strain>
    </source>
</reference>
<dbReference type="PANTHER" id="PTHR45138:SF9">
    <property type="entry name" value="DIGUANYLATE CYCLASE DGCM-RELATED"/>
    <property type="match status" value="1"/>
</dbReference>
<dbReference type="Pfam" id="PF07495">
    <property type="entry name" value="Y_Y_Y"/>
    <property type="match status" value="1"/>
</dbReference>
<feature type="signal peptide" evidence="3">
    <location>
        <begin position="1"/>
        <end position="22"/>
    </location>
</feature>
<dbReference type="CDD" id="cd01949">
    <property type="entry name" value="GGDEF"/>
    <property type="match status" value="1"/>
</dbReference>
<dbReference type="SMART" id="SM00267">
    <property type="entry name" value="GGDEF"/>
    <property type="match status" value="1"/>
</dbReference>
<dbReference type="Proteomes" id="UP000450676">
    <property type="component" value="Unassembled WGS sequence"/>
</dbReference>
<dbReference type="Gene3D" id="2.130.10.10">
    <property type="entry name" value="YVTN repeat-like/Quinoprotein amine dehydrogenase"/>
    <property type="match status" value="3"/>
</dbReference>
<dbReference type="NCBIfam" id="TIGR00254">
    <property type="entry name" value="GGDEF"/>
    <property type="match status" value="1"/>
</dbReference>
<dbReference type="InterPro" id="IPR043128">
    <property type="entry name" value="Rev_trsase/Diguanyl_cyclase"/>
</dbReference>
<dbReference type="SUPFAM" id="SSF63829">
    <property type="entry name" value="Calcium-dependent phosphotriesterase"/>
    <property type="match status" value="2"/>
</dbReference>
<evidence type="ECO:0000256" key="3">
    <source>
        <dbReference type="SAM" id="SignalP"/>
    </source>
</evidence>
<dbReference type="AlphaFoldDB" id="A0A7X4HG16"/>
<dbReference type="GO" id="GO:0005886">
    <property type="term" value="C:plasma membrane"/>
    <property type="evidence" value="ECO:0007669"/>
    <property type="project" value="TreeGrafter"/>
</dbReference>
<comment type="caution">
    <text evidence="5">The sequence shown here is derived from an EMBL/GenBank/DDBJ whole genome shotgun (WGS) entry which is preliminary data.</text>
</comment>
<keyword evidence="6" id="KW-1185">Reference proteome</keyword>
<dbReference type="GO" id="GO:0052621">
    <property type="term" value="F:diguanylate cyclase activity"/>
    <property type="evidence" value="ECO:0007669"/>
    <property type="project" value="UniProtKB-EC"/>
</dbReference>
<sequence>MKLAPTLLAFLLAAAGPPPAAAAPQALAFKRIDTLGSDAQSIVSMLQDRQGFVWIGTIEGGLFRYDGRQSVHYQNDPLDPRSLPGGRIAALYNDEQGRIWAGTDEGLVRYDPATNGFIRYVPDSGPKNYRIVRRIISDGAGGMWLATWGGLQRFDPKTGRFKIYQHDPARPDSLAHNDINALAMDAKGGVWAGTWPGGLDYLAPGSESFVHYRVDDEAAPSVKGNDVRSLHADSAGKLWIGTDDGLVVWKAGEPWQTRRRLPQQTGRVTHMDEDLSGDLWISTRTAGVWRWDRETGDFQVYQRRAEDSHSLSTNAINLTMHDRTGTLWVGSFTDGVSRANLGYHGFERIVPRDVAPDVFKASNFVRSLGAAPQGRLWLGVDDGLVLFDPAERKLLRHYAADAKRPGTLSNNVIYSLYQQPGGPLWAGTSRGLNRLDKLDGPFQAIHFGSGAIDFINRIAPGRGGLLWLGTSAGLVRYDIASGAHTVHAHDPADPGSRSVDGVTTLMEDSAGRVWTGEFFRGGLDVRDPETGKFTRVRSDPARADTLSSDRISCLHEDASGAIWVGTARGLNRIRIRDGKLEVKRYSHKGSVGTQMVEAIQSDHAGMLWVTTVAGMSKLEPLSENVTNYSVEDGLTEGFYLDASVRGSDGRLYFGSTSGITSVNPAIHSSVSRPPQLAITGISLFNKPLRPGAAPPGVTLEGSLTAPQSLTLPWNADVLTIEFAALHYAEPKRNGYRYKLEGFDQDWVQADASRPAATYTNLNPGSYRFRLMGSNNKGVESKAEVTLPITITPPLWQTWWFRAAAAVAAVSLLALLYRWRVRSLTSRATRLESIVAERTRALQESNQKLAALSATDALTGIANRRSFDDALAREWRRAARRGEPLAVAMFDVDFFKPYNDHYGHAAGDDTLRRVAQALAGGLHRAGDLVARYGGEEFVFIAPGVSPEEALRMADGLRLAVEALALPHALSSFGRVTASVGVASIVPAQGAAVDGAKEGAGGAAALMHAADQALYRAKADGRNRCVLA</sequence>
<evidence type="ECO:0000313" key="5">
    <source>
        <dbReference type="EMBL" id="MYN10544.1"/>
    </source>
</evidence>
<evidence type="ECO:0000256" key="1">
    <source>
        <dbReference type="ARBA" id="ARBA00012528"/>
    </source>
</evidence>
<dbReference type="InterPro" id="IPR000160">
    <property type="entry name" value="GGDEF_dom"/>
</dbReference>
<proteinExistence type="predicted"/>
<dbReference type="Pfam" id="PF00990">
    <property type="entry name" value="GGDEF"/>
    <property type="match status" value="1"/>
</dbReference>
<dbReference type="GO" id="GO:1902201">
    <property type="term" value="P:negative regulation of bacterial-type flagellum-dependent cell motility"/>
    <property type="evidence" value="ECO:0007669"/>
    <property type="project" value="TreeGrafter"/>
</dbReference>
<dbReference type="PROSITE" id="PS50887">
    <property type="entry name" value="GGDEF"/>
    <property type="match status" value="1"/>
</dbReference>
<dbReference type="SUPFAM" id="SSF55073">
    <property type="entry name" value="Nucleotide cyclase"/>
    <property type="match status" value="1"/>
</dbReference>
<dbReference type="FunFam" id="3.30.70.270:FF:000001">
    <property type="entry name" value="Diguanylate cyclase domain protein"/>
    <property type="match status" value="1"/>
</dbReference>
<gene>
    <name evidence="5" type="ORF">GTP77_24815</name>
</gene>
<dbReference type="InterPro" id="IPR011123">
    <property type="entry name" value="Y_Y_Y"/>
</dbReference>
<dbReference type="InterPro" id="IPR013783">
    <property type="entry name" value="Ig-like_fold"/>
</dbReference>
<dbReference type="InterPro" id="IPR050469">
    <property type="entry name" value="Diguanylate_Cyclase"/>
</dbReference>
<dbReference type="Gene3D" id="2.60.40.10">
    <property type="entry name" value="Immunoglobulins"/>
    <property type="match status" value="1"/>
</dbReference>
<dbReference type="RefSeq" id="WP_161074833.1">
    <property type="nucleotide sequence ID" value="NZ_WWCU01000040.1"/>
</dbReference>
<name>A0A7X4HG16_9BURK</name>
<dbReference type="InterPro" id="IPR015943">
    <property type="entry name" value="WD40/YVTN_repeat-like_dom_sf"/>
</dbReference>
<feature type="chain" id="PRO_5030962700" description="diguanylate cyclase" evidence="3">
    <location>
        <begin position="23"/>
        <end position="1026"/>
    </location>
</feature>
<evidence type="ECO:0000256" key="2">
    <source>
        <dbReference type="ARBA" id="ARBA00034247"/>
    </source>
</evidence>
<evidence type="ECO:0000313" key="6">
    <source>
        <dbReference type="Proteomes" id="UP000450676"/>
    </source>
</evidence>
<keyword evidence="3" id="KW-0732">Signal</keyword>
<dbReference type="EMBL" id="WWCU01000040">
    <property type="protein sequence ID" value="MYN10544.1"/>
    <property type="molecule type" value="Genomic_DNA"/>
</dbReference>